<keyword evidence="8" id="KW-1133">Transmembrane helix</keyword>
<dbReference type="SMART" id="SM00220">
    <property type="entry name" value="S_TKc"/>
    <property type="match status" value="1"/>
</dbReference>
<dbReference type="OrthoDB" id="6111975at2"/>
<dbReference type="Proteomes" id="UP000237819">
    <property type="component" value="Unassembled WGS sequence"/>
</dbReference>
<feature type="compositionally biased region" description="Polar residues" evidence="7">
    <location>
        <begin position="1"/>
        <end position="12"/>
    </location>
</feature>
<keyword evidence="3 6" id="KW-0547">Nucleotide-binding</keyword>
<reference evidence="10 11" key="1">
    <citation type="submission" date="2018-02" db="EMBL/GenBank/DDBJ databases">
        <title>Comparative genomes isolates from brazilian mangrove.</title>
        <authorList>
            <person name="Araujo J.E."/>
            <person name="Taketani R.G."/>
            <person name="Silva M.C.P."/>
            <person name="Loureco M.V."/>
            <person name="Andreote F.D."/>
        </authorList>
    </citation>
    <scope>NUCLEOTIDE SEQUENCE [LARGE SCALE GENOMIC DNA]</scope>
    <source>
        <strain evidence="10 11">Nap-Phe MGV</strain>
    </source>
</reference>
<dbReference type="PANTHER" id="PTHR24345">
    <property type="entry name" value="SERINE/THREONINE-PROTEIN KINASE PLK"/>
    <property type="match status" value="1"/>
</dbReference>
<proteinExistence type="predicted"/>
<feature type="transmembrane region" description="Helical" evidence="8">
    <location>
        <begin position="514"/>
        <end position="534"/>
    </location>
</feature>
<feature type="transmembrane region" description="Helical" evidence="8">
    <location>
        <begin position="473"/>
        <end position="494"/>
    </location>
</feature>
<feature type="transmembrane region" description="Helical" evidence="8">
    <location>
        <begin position="618"/>
        <end position="638"/>
    </location>
</feature>
<organism evidence="10 11">
    <name type="scientific">Blastopirellula marina</name>
    <dbReference type="NCBI Taxonomy" id="124"/>
    <lineage>
        <taxon>Bacteria</taxon>
        <taxon>Pseudomonadati</taxon>
        <taxon>Planctomycetota</taxon>
        <taxon>Planctomycetia</taxon>
        <taxon>Pirellulales</taxon>
        <taxon>Pirellulaceae</taxon>
        <taxon>Blastopirellula</taxon>
    </lineage>
</organism>
<accession>A0A2S8GRC3</accession>
<dbReference type="Pfam" id="PF00069">
    <property type="entry name" value="Pkinase"/>
    <property type="match status" value="1"/>
</dbReference>
<feature type="transmembrane region" description="Helical" evidence="8">
    <location>
        <begin position="546"/>
        <end position="567"/>
    </location>
</feature>
<keyword evidence="8" id="KW-0812">Transmembrane</keyword>
<evidence type="ECO:0000256" key="8">
    <source>
        <dbReference type="SAM" id="Phobius"/>
    </source>
</evidence>
<dbReference type="PROSITE" id="PS50011">
    <property type="entry name" value="PROTEIN_KINASE_DOM"/>
    <property type="match status" value="1"/>
</dbReference>
<dbReference type="RefSeq" id="WP_105335062.1">
    <property type="nucleotide sequence ID" value="NZ_PUHZ01000009.1"/>
</dbReference>
<dbReference type="SUPFAM" id="SSF56112">
    <property type="entry name" value="Protein kinase-like (PK-like)"/>
    <property type="match status" value="1"/>
</dbReference>
<feature type="transmembrane region" description="Helical" evidence="8">
    <location>
        <begin position="644"/>
        <end position="662"/>
    </location>
</feature>
<dbReference type="EMBL" id="PUHZ01000009">
    <property type="protein sequence ID" value="PQO46584.1"/>
    <property type="molecule type" value="Genomic_DNA"/>
</dbReference>
<evidence type="ECO:0000256" key="5">
    <source>
        <dbReference type="ARBA" id="ARBA00022840"/>
    </source>
</evidence>
<evidence type="ECO:0000256" key="7">
    <source>
        <dbReference type="SAM" id="MobiDB-lite"/>
    </source>
</evidence>
<feature type="region of interest" description="Disordered" evidence="7">
    <location>
        <begin position="417"/>
        <end position="437"/>
    </location>
</feature>
<feature type="domain" description="Protein kinase" evidence="9">
    <location>
        <begin position="46"/>
        <end position="290"/>
    </location>
</feature>
<evidence type="ECO:0000259" key="9">
    <source>
        <dbReference type="PROSITE" id="PS50011"/>
    </source>
</evidence>
<dbReference type="InterPro" id="IPR011009">
    <property type="entry name" value="Kinase-like_dom_sf"/>
</dbReference>
<keyword evidence="5 6" id="KW-0067">ATP-binding</keyword>
<dbReference type="GO" id="GO:0004674">
    <property type="term" value="F:protein serine/threonine kinase activity"/>
    <property type="evidence" value="ECO:0007669"/>
    <property type="project" value="UniProtKB-KW"/>
</dbReference>
<dbReference type="InterPro" id="IPR017441">
    <property type="entry name" value="Protein_kinase_ATP_BS"/>
</dbReference>
<keyword evidence="8" id="KW-0472">Membrane</keyword>
<sequence>MNQSAAAITPGNNPGDDEVGPAKLAKPKGSPMRFTYKTGSTPLDGYTIKRGVGAGGFGEVYYATTDAGKEVALKHIQRNLDIEMRGAKHCLNLKHPHLVSLFDIRYDNEGEGWIVMEFVHGDSLQDVVERNPQGMPREEALAWFKAIASAVNYLHDHGIVHRDLKPGNIFNDQGTVKIGDYGLSKFISVSRRSGQTESVGTFHYMAPEIGKGRYGREIDVYALGIILFEMLTGRVPFEGESSQEIIMKHLTASPDLGNLGEPYRSVVAKALDKDPEKRTSSAEEMLHQLGLKEMDGYVATLDSRRPSTAAQPTSQVEASPEPVYAAKVVEEPSVSSRGAFDDEPIAQAVGGAGERFMRWWNHNNTSMPVKIVVLIAVAFGIVTNLYLILPVGLVLGAFYLAYLFIRLIINTFNEDASVGGEPQSKSGSRGGYHPEAMKRKHRAAENAGWQPKRKDRERAALAHRPVRERVRELIGSLIASGLTAIVVSFVLLLITVGENLFEATPILTYGPSFVFFTGVTVMASWAVLVASKLWERRRGEHARRRIIMAMVGAGIGLFAWGASYVLLLPWPASEAAISGWCQMDGSATVGQMMLFFGLAFLVPCWWKMADPLRTNWLSLGTIGMYVAWAAVLSLFWTFAQPCGVMLIGAIATTVQFSAPWLNEERRDLVRRRYEQELKETTVSTVK</sequence>
<keyword evidence="1" id="KW-0723">Serine/threonine-protein kinase</keyword>
<evidence type="ECO:0000256" key="4">
    <source>
        <dbReference type="ARBA" id="ARBA00022777"/>
    </source>
</evidence>
<evidence type="ECO:0000313" key="10">
    <source>
        <dbReference type="EMBL" id="PQO46584.1"/>
    </source>
</evidence>
<evidence type="ECO:0000256" key="1">
    <source>
        <dbReference type="ARBA" id="ARBA00022527"/>
    </source>
</evidence>
<feature type="transmembrane region" description="Helical" evidence="8">
    <location>
        <begin position="371"/>
        <end position="404"/>
    </location>
</feature>
<dbReference type="InterPro" id="IPR000719">
    <property type="entry name" value="Prot_kinase_dom"/>
</dbReference>
<dbReference type="GO" id="GO:0005524">
    <property type="term" value="F:ATP binding"/>
    <property type="evidence" value="ECO:0007669"/>
    <property type="project" value="UniProtKB-UniRule"/>
</dbReference>
<feature type="region of interest" description="Disordered" evidence="7">
    <location>
        <begin position="1"/>
        <end position="31"/>
    </location>
</feature>
<keyword evidence="4" id="KW-0418">Kinase</keyword>
<feature type="transmembrane region" description="Helical" evidence="8">
    <location>
        <begin position="587"/>
        <end position="606"/>
    </location>
</feature>
<dbReference type="PANTHER" id="PTHR24345:SF91">
    <property type="entry name" value="SERINE_THREONINE-PROTEIN KINASE PLK4"/>
    <property type="match status" value="1"/>
</dbReference>
<evidence type="ECO:0000313" key="11">
    <source>
        <dbReference type="Proteomes" id="UP000237819"/>
    </source>
</evidence>
<evidence type="ECO:0000256" key="3">
    <source>
        <dbReference type="ARBA" id="ARBA00022741"/>
    </source>
</evidence>
<feature type="binding site" evidence="6">
    <location>
        <position position="74"/>
    </location>
    <ligand>
        <name>ATP</name>
        <dbReference type="ChEBI" id="CHEBI:30616"/>
    </ligand>
</feature>
<gene>
    <name evidence="10" type="ORF">C5Y93_08925</name>
</gene>
<name>A0A2S8GRC3_9BACT</name>
<keyword evidence="2" id="KW-0808">Transferase</keyword>
<dbReference type="Gene3D" id="1.10.510.10">
    <property type="entry name" value="Transferase(Phosphotransferase) domain 1"/>
    <property type="match status" value="1"/>
</dbReference>
<dbReference type="PROSITE" id="PS00107">
    <property type="entry name" value="PROTEIN_KINASE_ATP"/>
    <property type="match status" value="1"/>
</dbReference>
<evidence type="ECO:0000256" key="6">
    <source>
        <dbReference type="PROSITE-ProRule" id="PRU10141"/>
    </source>
</evidence>
<evidence type="ECO:0000256" key="2">
    <source>
        <dbReference type="ARBA" id="ARBA00022679"/>
    </source>
</evidence>
<protein>
    <recommendedName>
        <fullName evidence="9">Protein kinase domain-containing protein</fullName>
    </recommendedName>
</protein>
<comment type="caution">
    <text evidence="10">The sequence shown here is derived from an EMBL/GenBank/DDBJ whole genome shotgun (WGS) entry which is preliminary data.</text>
</comment>
<dbReference type="CDD" id="cd14014">
    <property type="entry name" value="STKc_PknB_like"/>
    <property type="match status" value="1"/>
</dbReference>
<dbReference type="AlphaFoldDB" id="A0A2S8GRC3"/>